<dbReference type="EMBL" id="JALBUS010000015">
    <property type="protein sequence ID" value="MDX8417972.1"/>
    <property type="molecule type" value="Genomic_DNA"/>
</dbReference>
<keyword evidence="4" id="KW-1185">Reference proteome</keyword>
<dbReference type="InterPro" id="IPR057727">
    <property type="entry name" value="WCX_dom"/>
</dbReference>
<evidence type="ECO:0000259" key="1">
    <source>
        <dbReference type="Pfam" id="PF13280"/>
    </source>
</evidence>
<proteinExistence type="predicted"/>
<gene>
    <name evidence="3" type="ORF">MOZ64_09015</name>
</gene>
<feature type="domain" description="WYL" evidence="1">
    <location>
        <begin position="147"/>
        <end position="219"/>
    </location>
</feature>
<dbReference type="PROSITE" id="PS52050">
    <property type="entry name" value="WYL"/>
    <property type="match status" value="1"/>
</dbReference>
<dbReference type="Proteomes" id="UP001285244">
    <property type="component" value="Unassembled WGS sequence"/>
</dbReference>
<sequence length="332" mass="38799">MANIRKGEHQKLKMLYLMKIFNEETDDAHPLTMNQIIEKLAAYGVNANRKTLYQDFQELQDFGLDITMNRTGKQWTYNVGSRLFELAELKLLVDSVQSAKFITDKKSKELIGKLESLASHAEAKQLNRQVIIAGRVKTMNEKIYYNVDRIHEAINADKQIEFYYYQWTIHKEMKKKKETKYHVSPWALMWDDENYYLVGFDAQDQKIKHYRVDKMKYIEIIPHDRQGKEPFKKFRLPNYTKSLFGMFGGKECHVTLRAKNDMVGVLIDRFGKDIAIEIVDPDHIQTTVYVAVSQQFLGWIIALGNQVKIIGPDDVVQQMKALVQSVSNQYQD</sequence>
<dbReference type="Pfam" id="PF25583">
    <property type="entry name" value="WCX"/>
    <property type="match status" value="1"/>
</dbReference>
<dbReference type="PANTHER" id="PTHR34580">
    <property type="match status" value="1"/>
</dbReference>
<evidence type="ECO:0000313" key="4">
    <source>
        <dbReference type="Proteomes" id="UP001285244"/>
    </source>
</evidence>
<dbReference type="PANTHER" id="PTHR34580:SF1">
    <property type="entry name" value="PROTEIN PAFC"/>
    <property type="match status" value="1"/>
</dbReference>
<dbReference type="InterPro" id="IPR036390">
    <property type="entry name" value="WH_DNA-bd_sf"/>
</dbReference>
<feature type="domain" description="WCX" evidence="2">
    <location>
        <begin position="252"/>
        <end position="324"/>
    </location>
</feature>
<protein>
    <submittedName>
        <fullName evidence="3">WYL domain-containing protein</fullName>
    </submittedName>
</protein>
<evidence type="ECO:0000259" key="2">
    <source>
        <dbReference type="Pfam" id="PF25583"/>
    </source>
</evidence>
<evidence type="ECO:0000313" key="3">
    <source>
        <dbReference type="EMBL" id="MDX8417972.1"/>
    </source>
</evidence>
<dbReference type="Pfam" id="PF13280">
    <property type="entry name" value="WYL"/>
    <property type="match status" value="1"/>
</dbReference>
<dbReference type="InterPro" id="IPR026881">
    <property type="entry name" value="WYL_dom"/>
</dbReference>
<dbReference type="InterPro" id="IPR051534">
    <property type="entry name" value="CBASS_pafABC_assoc_protein"/>
</dbReference>
<organism evidence="3 4">
    <name type="scientific">Absicoccus intestinalis</name>
    <dbReference type="NCBI Taxonomy" id="2926319"/>
    <lineage>
        <taxon>Bacteria</taxon>
        <taxon>Bacillati</taxon>
        <taxon>Bacillota</taxon>
        <taxon>Erysipelotrichia</taxon>
        <taxon>Erysipelotrichales</taxon>
        <taxon>Erysipelotrichaceae</taxon>
        <taxon>Absicoccus</taxon>
    </lineage>
</organism>
<accession>A0ABU4WR73</accession>
<name>A0ABU4WR73_9FIRM</name>
<reference evidence="3 4" key="1">
    <citation type="submission" date="2022-03" db="EMBL/GenBank/DDBJ databases">
        <title>Novel taxa within the pig intestine.</title>
        <authorList>
            <person name="Wylensek D."/>
            <person name="Bishof K."/>
            <person name="Afrizal A."/>
            <person name="Clavel T."/>
        </authorList>
    </citation>
    <scope>NUCLEOTIDE SEQUENCE [LARGE SCALE GENOMIC DNA]</scope>
    <source>
        <strain evidence="3 4">Cla-KB-P134</strain>
    </source>
</reference>
<comment type="caution">
    <text evidence="3">The sequence shown here is derived from an EMBL/GenBank/DDBJ whole genome shotgun (WGS) entry which is preliminary data.</text>
</comment>
<dbReference type="SUPFAM" id="SSF46785">
    <property type="entry name" value="Winged helix' DNA-binding domain"/>
    <property type="match status" value="1"/>
</dbReference>
<dbReference type="RefSeq" id="WP_320326239.1">
    <property type="nucleotide sequence ID" value="NZ_JALBUS010000015.1"/>
</dbReference>